<protein>
    <submittedName>
        <fullName evidence="2">RidA family protein</fullName>
    </submittedName>
</protein>
<evidence type="ECO:0000259" key="1">
    <source>
        <dbReference type="Pfam" id="PF14588"/>
    </source>
</evidence>
<dbReference type="PANTHER" id="PTHR43760:SF1">
    <property type="entry name" value="ENDORIBONUCLEASE L-PSP_CHORISMATE MUTASE-LIKE DOMAIN-CONTAINING PROTEIN"/>
    <property type="match status" value="1"/>
</dbReference>
<comment type="caution">
    <text evidence="2">The sequence shown here is derived from an EMBL/GenBank/DDBJ whole genome shotgun (WGS) entry which is preliminary data.</text>
</comment>
<dbReference type="Pfam" id="PF14588">
    <property type="entry name" value="YjgF_endoribonc"/>
    <property type="match status" value="1"/>
</dbReference>
<dbReference type="SUPFAM" id="SSF55298">
    <property type="entry name" value="YjgF-like"/>
    <property type="match status" value="1"/>
</dbReference>
<name>A0A498CT10_9FIRM</name>
<dbReference type="Proteomes" id="UP000276301">
    <property type="component" value="Unassembled WGS sequence"/>
</dbReference>
<dbReference type="EMBL" id="RCHT01000002">
    <property type="protein sequence ID" value="RLL13821.1"/>
    <property type="molecule type" value="Genomic_DNA"/>
</dbReference>
<keyword evidence="3" id="KW-1185">Reference proteome</keyword>
<dbReference type="InterPro" id="IPR035959">
    <property type="entry name" value="RutC-like_sf"/>
</dbReference>
<reference evidence="2 3" key="1">
    <citation type="submission" date="2018-10" db="EMBL/GenBank/DDBJ databases">
        <title>Anaerotruncus faecis sp. nov., isolated from human feces.</title>
        <authorList>
            <person name="Wang Y.-J."/>
        </authorList>
    </citation>
    <scope>NUCLEOTIDE SEQUENCE [LARGE SCALE GENOMIC DNA]</scope>
    <source>
        <strain evidence="2 3">22A2-44</strain>
    </source>
</reference>
<accession>A0A498CT10</accession>
<dbReference type="Gene3D" id="3.30.1330.40">
    <property type="entry name" value="RutC-like"/>
    <property type="match status" value="1"/>
</dbReference>
<evidence type="ECO:0000313" key="2">
    <source>
        <dbReference type="EMBL" id="RLL13821.1"/>
    </source>
</evidence>
<evidence type="ECO:0000313" key="3">
    <source>
        <dbReference type="Proteomes" id="UP000276301"/>
    </source>
</evidence>
<gene>
    <name evidence="2" type="ORF">D4A47_02730</name>
</gene>
<dbReference type="AlphaFoldDB" id="A0A498CT10"/>
<dbReference type="CDD" id="cd02199">
    <property type="entry name" value="YjgF_YER057c_UK114_like_1"/>
    <property type="match status" value="1"/>
</dbReference>
<dbReference type="InterPro" id="IPR013813">
    <property type="entry name" value="Endoribo_LPSP/chorism_mut-like"/>
</dbReference>
<organism evidence="2 3">
    <name type="scientific">Anaerotruncus massiliensis</name>
    <name type="common">ex Liu et al. 2021</name>
    <dbReference type="NCBI Taxonomy" id="2321404"/>
    <lineage>
        <taxon>Bacteria</taxon>
        <taxon>Bacillati</taxon>
        <taxon>Bacillota</taxon>
        <taxon>Clostridia</taxon>
        <taxon>Eubacteriales</taxon>
        <taxon>Oscillospiraceae</taxon>
        <taxon>Anaerotruncus</taxon>
    </lineage>
</organism>
<feature type="domain" description="Endoribonuclease L-PSP/chorismate mutase-like" evidence="1">
    <location>
        <begin position="5"/>
        <end position="137"/>
    </location>
</feature>
<dbReference type="PANTHER" id="PTHR43760">
    <property type="entry name" value="ENDORIBONUCLEASE-RELATED"/>
    <property type="match status" value="1"/>
</dbReference>
<dbReference type="RefSeq" id="WP_121586043.1">
    <property type="nucleotide sequence ID" value="NZ_RCHT01000002.1"/>
</dbReference>
<sequence length="152" mass="16221">MTNVEKRLSENHITLPDCPVPVASYIPAQTAGNFVFASGQAATVDGKLLYAGKVGTEISLEDAYQSARIAAIRCISELRSVADLDRLRIVRVTGFVNADSDFTLQPRVVNGASELFELAFGERGRHSRIAIGAGSLPDGASVEVDVVAYLEP</sequence>
<proteinExistence type="predicted"/>